<dbReference type="Proteomes" id="UP000199024">
    <property type="component" value="Unassembled WGS sequence"/>
</dbReference>
<dbReference type="InterPro" id="IPR011324">
    <property type="entry name" value="Cytotoxic_necrot_fac-like_cat"/>
</dbReference>
<accession>A0A1I6MP48</accession>
<dbReference type="Gene3D" id="3.60.140.10">
    <property type="entry name" value="CNF1/YfiH-like putative cysteine hydrolases"/>
    <property type="match status" value="1"/>
</dbReference>
<comment type="similarity">
    <text evidence="2 10">Belongs to the purine nucleoside phosphorylase YfiH/LACC1 family.</text>
</comment>
<dbReference type="Pfam" id="PF02578">
    <property type="entry name" value="Cu-oxidase_4"/>
    <property type="match status" value="1"/>
</dbReference>
<keyword evidence="12" id="KW-1185">Reference proteome</keyword>
<keyword evidence="6" id="KW-0862">Zinc</keyword>
<name>A0A1I6MP48_9BACT</name>
<evidence type="ECO:0000256" key="6">
    <source>
        <dbReference type="ARBA" id="ARBA00022833"/>
    </source>
</evidence>
<evidence type="ECO:0000256" key="3">
    <source>
        <dbReference type="ARBA" id="ARBA00022679"/>
    </source>
</evidence>
<dbReference type="OrthoDB" id="4279at2"/>
<evidence type="ECO:0000256" key="9">
    <source>
        <dbReference type="ARBA" id="ARBA00049893"/>
    </source>
</evidence>
<sequence length="259" mass="28395">MFQAAQLTALPWLRHGFSARAGGVSTVYGQPDDLNLGFTQEDDRAKVEENRRLFLQSIAPGHDWPLRNTRQIHSDITRAVTDTSTPLEPADGLTTALHGVFLAMLTADCVPVLIADRKQRAVGAFHAGWRGTVAGIVEKGVQHMRATYGSDPEDLLAAIGPSIGPCCYMVGDEVITRFHETFSYASELFRNRKLDLWQANRRQLMSAGVPSANISIKNLCTASTFSFEGRRAFFSYRAENGVTGRMMSVIAVSPSDTMA</sequence>
<dbReference type="InterPro" id="IPR038371">
    <property type="entry name" value="Cu_polyphenol_OxRdtase_sf"/>
</dbReference>
<dbReference type="PANTHER" id="PTHR30616">
    <property type="entry name" value="UNCHARACTERIZED PROTEIN YFIH"/>
    <property type="match status" value="1"/>
</dbReference>
<dbReference type="EMBL" id="FOZL01000001">
    <property type="protein sequence ID" value="SFS17459.1"/>
    <property type="molecule type" value="Genomic_DNA"/>
</dbReference>
<evidence type="ECO:0000256" key="7">
    <source>
        <dbReference type="ARBA" id="ARBA00047989"/>
    </source>
</evidence>
<dbReference type="CDD" id="cd16833">
    <property type="entry name" value="YfiH"/>
    <property type="match status" value="1"/>
</dbReference>
<organism evidence="11 12">
    <name type="scientific">Granulicella pectinivorans</name>
    <dbReference type="NCBI Taxonomy" id="474950"/>
    <lineage>
        <taxon>Bacteria</taxon>
        <taxon>Pseudomonadati</taxon>
        <taxon>Acidobacteriota</taxon>
        <taxon>Terriglobia</taxon>
        <taxon>Terriglobales</taxon>
        <taxon>Acidobacteriaceae</taxon>
        <taxon>Granulicella</taxon>
    </lineage>
</organism>
<dbReference type="GO" id="GO:0016787">
    <property type="term" value="F:hydrolase activity"/>
    <property type="evidence" value="ECO:0007669"/>
    <property type="project" value="UniProtKB-KW"/>
</dbReference>
<dbReference type="PANTHER" id="PTHR30616:SF2">
    <property type="entry name" value="PURINE NUCLEOSIDE PHOSPHORYLASE LACC1"/>
    <property type="match status" value="1"/>
</dbReference>
<dbReference type="InterPro" id="IPR003730">
    <property type="entry name" value="Cu_polyphenol_OxRdtase"/>
</dbReference>
<comment type="catalytic activity">
    <reaction evidence="8">
        <text>adenosine + phosphate = alpha-D-ribose 1-phosphate + adenine</text>
        <dbReference type="Rhea" id="RHEA:27642"/>
        <dbReference type="ChEBI" id="CHEBI:16335"/>
        <dbReference type="ChEBI" id="CHEBI:16708"/>
        <dbReference type="ChEBI" id="CHEBI:43474"/>
        <dbReference type="ChEBI" id="CHEBI:57720"/>
        <dbReference type="EC" id="2.4.2.1"/>
    </reaction>
    <physiologicalReaction direction="left-to-right" evidence="8">
        <dbReference type="Rhea" id="RHEA:27643"/>
    </physiologicalReaction>
</comment>
<dbReference type="STRING" id="474950.SAMN05421771_3162"/>
<evidence type="ECO:0000313" key="11">
    <source>
        <dbReference type="EMBL" id="SFS17459.1"/>
    </source>
</evidence>
<evidence type="ECO:0000256" key="5">
    <source>
        <dbReference type="ARBA" id="ARBA00022801"/>
    </source>
</evidence>
<protein>
    <recommendedName>
        <fullName evidence="10">Purine nucleoside phosphorylase</fullName>
    </recommendedName>
</protein>
<evidence type="ECO:0000313" key="12">
    <source>
        <dbReference type="Proteomes" id="UP000199024"/>
    </source>
</evidence>
<dbReference type="NCBIfam" id="TIGR00726">
    <property type="entry name" value="peptidoglycan editing factor PgeF"/>
    <property type="match status" value="1"/>
</dbReference>
<dbReference type="RefSeq" id="WP_089840440.1">
    <property type="nucleotide sequence ID" value="NZ_FOZL01000001.1"/>
</dbReference>
<keyword evidence="4" id="KW-0479">Metal-binding</keyword>
<dbReference type="GO" id="GO:0005507">
    <property type="term" value="F:copper ion binding"/>
    <property type="evidence" value="ECO:0007669"/>
    <property type="project" value="TreeGrafter"/>
</dbReference>
<evidence type="ECO:0000256" key="1">
    <source>
        <dbReference type="ARBA" id="ARBA00000553"/>
    </source>
</evidence>
<dbReference type="SUPFAM" id="SSF64438">
    <property type="entry name" value="CNF1/YfiH-like putative cysteine hydrolases"/>
    <property type="match status" value="1"/>
</dbReference>
<keyword evidence="5" id="KW-0378">Hydrolase</keyword>
<comment type="catalytic activity">
    <reaction evidence="1">
        <text>inosine + phosphate = alpha-D-ribose 1-phosphate + hypoxanthine</text>
        <dbReference type="Rhea" id="RHEA:27646"/>
        <dbReference type="ChEBI" id="CHEBI:17368"/>
        <dbReference type="ChEBI" id="CHEBI:17596"/>
        <dbReference type="ChEBI" id="CHEBI:43474"/>
        <dbReference type="ChEBI" id="CHEBI:57720"/>
        <dbReference type="EC" id="2.4.2.1"/>
    </reaction>
    <physiologicalReaction direction="left-to-right" evidence="1">
        <dbReference type="Rhea" id="RHEA:27647"/>
    </physiologicalReaction>
</comment>
<evidence type="ECO:0000256" key="4">
    <source>
        <dbReference type="ARBA" id="ARBA00022723"/>
    </source>
</evidence>
<evidence type="ECO:0000256" key="10">
    <source>
        <dbReference type="RuleBase" id="RU361274"/>
    </source>
</evidence>
<comment type="catalytic activity">
    <reaction evidence="9">
        <text>S-methyl-5'-thioadenosine + phosphate = 5-(methylsulfanyl)-alpha-D-ribose 1-phosphate + adenine</text>
        <dbReference type="Rhea" id="RHEA:11852"/>
        <dbReference type="ChEBI" id="CHEBI:16708"/>
        <dbReference type="ChEBI" id="CHEBI:17509"/>
        <dbReference type="ChEBI" id="CHEBI:43474"/>
        <dbReference type="ChEBI" id="CHEBI:58533"/>
        <dbReference type="EC" id="2.4.2.28"/>
    </reaction>
    <physiologicalReaction direction="left-to-right" evidence="9">
        <dbReference type="Rhea" id="RHEA:11853"/>
    </physiologicalReaction>
</comment>
<dbReference type="AlphaFoldDB" id="A0A1I6MP48"/>
<dbReference type="GO" id="GO:0017061">
    <property type="term" value="F:S-methyl-5-thioadenosine phosphorylase activity"/>
    <property type="evidence" value="ECO:0007669"/>
    <property type="project" value="UniProtKB-EC"/>
</dbReference>
<comment type="catalytic activity">
    <reaction evidence="7">
        <text>adenosine + H2O + H(+) = inosine + NH4(+)</text>
        <dbReference type="Rhea" id="RHEA:24408"/>
        <dbReference type="ChEBI" id="CHEBI:15377"/>
        <dbReference type="ChEBI" id="CHEBI:15378"/>
        <dbReference type="ChEBI" id="CHEBI:16335"/>
        <dbReference type="ChEBI" id="CHEBI:17596"/>
        <dbReference type="ChEBI" id="CHEBI:28938"/>
        <dbReference type="EC" id="3.5.4.4"/>
    </reaction>
    <physiologicalReaction direction="left-to-right" evidence="7">
        <dbReference type="Rhea" id="RHEA:24409"/>
    </physiologicalReaction>
</comment>
<keyword evidence="3" id="KW-0808">Transferase</keyword>
<proteinExistence type="inferred from homology"/>
<evidence type="ECO:0000256" key="2">
    <source>
        <dbReference type="ARBA" id="ARBA00007353"/>
    </source>
</evidence>
<evidence type="ECO:0000256" key="8">
    <source>
        <dbReference type="ARBA" id="ARBA00048968"/>
    </source>
</evidence>
<reference evidence="11 12" key="1">
    <citation type="submission" date="2016-10" db="EMBL/GenBank/DDBJ databases">
        <authorList>
            <person name="de Groot N.N."/>
        </authorList>
    </citation>
    <scope>NUCLEOTIDE SEQUENCE [LARGE SCALE GENOMIC DNA]</scope>
    <source>
        <strain evidence="11 12">DSM 21001</strain>
    </source>
</reference>
<gene>
    <name evidence="11" type="ORF">SAMN05421771_3162</name>
</gene>